<dbReference type="GO" id="GO:0015190">
    <property type="term" value="F:L-leucine transmembrane transporter activity"/>
    <property type="evidence" value="ECO:0007669"/>
    <property type="project" value="TreeGrafter"/>
</dbReference>
<evidence type="ECO:0000256" key="2">
    <source>
        <dbReference type="ARBA" id="ARBA00008540"/>
    </source>
</evidence>
<dbReference type="GO" id="GO:0005304">
    <property type="term" value="F:L-valine transmembrane transporter activity"/>
    <property type="evidence" value="ECO:0007669"/>
    <property type="project" value="TreeGrafter"/>
</dbReference>
<evidence type="ECO:0000256" key="6">
    <source>
        <dbReference type="ARBA" id="ARBA00022970"/>
    </source>
</evidence>
<accession>A0A1E5LCK3</accession>
<dbReference type="RefSeq" id="WP_069718095.1">
    <property type="nucleotide sequence ID" value="NZ_MJEH01000044.1"/>
</dbReference>
<evidence type="ECO:0000313" key="10">
    <source>
        <dbReference type="EMBL" id="OEH91810.1"/>
    </source>
</evidence>
<feature type="transmembrane region" description="Helical" evidence="9">
    <location>
        <begin position="317"/>
        <end position="338"/>
    </location>
</feature>
<reference evidence="10 11" key="1">
    <citation type="submission" date="2016-08" db="EMBL/GenBank/DDBJ databases">
        <title>Genome of Bacillus solimangrovi GH2-4.</title>
        <authorList>
            <person name="Lim S."/>
            <person name="Kim B.-C."/>
        </authorList>
    </citation>
    <scope>NUCLEOTIDE SEQUENCE [LARGE SCALE GENOMIC DNA]</scope>
    <source>
        <strain evidence="10 11">GH2-4</strain>
    </source>
</reference>
<keyword evidence="11" id="KW-1185">Reference proteome</keyword>
<name>A0A1E5LCK3_9BACI</name>
<feature type="transmembrane region" description="Helical" evidence="9">
    <location>
        <begin position="344"/>
        <end position="365"/>
    </location>
</feature>
<dbReference type="GO" id="GO:0015188">
    <property type="term" value="F:L-isoleucine transmembrane transporter activity"/>
    <property type="evidence" value="ECO:0007669"/>
    <property type="project" value="TreeGrafter"/>
</dbReference>
<dbReference type="GO" id="GO:0015818">
    <property type="term" value="P:isoleucine transport"/>
    <property type="evidence" value="ECO:0007669"/>
    <property type="project" value="TreeGrafter"/>
</dbReference>
<keyword evidence="3 9" id="KW-0813">Transport</keyword>
<feature type="transmembrane region" description="Helical" evidence="9">
    <location>
        <begin position="77"/>
        <end position="99"/>
    </location>
</feature>
<evidence type="ECO:0000256" key="4">
    <source>
        <dbReference type="ARBA" id="ARBA00022475"/>
    </source>
</evidence>
<sequence>MKETISTKQIFVIGLMLFALFLGAGNMIFPPSLGQAAGTNIWIATLGFLVTGVGLPLLGVTAIALSGGDLGTLASRVNPKFAVIFSIVMYLAIGPFFGIPRTGTVAFEIGVTPFLPESMSTTGMPLFIYTIVFFGITFLLSLNPSKLVDRIGKILTPLLILILGGLAIKTVVTPMGPIGEPSETYASGAFFKGFLEGYLTMDTIGALVFGIVVINAIKDQGITDRKVLASATIKAGFIAAAGLALVYLSLAYLGATSISVIGAADNGGAILSGSATHLFGSAGTIILGLAITFACLTTSVGLVSASGEYFSKIFPKLSYPLIVGILSIFSMIVANVGLTQLINISLPVLIAIYPLAIVLIILSFLHNKFHGYREVYAGGLIGSGLISIIDAMNIAGMQLTRLNDVLGSILPLYNQGVGWLFPAIIGSIIGFVIATLQGSSKRETEVNPSSHSPS</sequence>
<dbReference type="InterPro" id="IPR004685">
    <property type="entry name" value="Brnchd-chn_aa_trnsp_Livcs"/>
</dbReference>
<evidence type="ECO:0000256" key="8">
    <source>
        <dbReference type="ARBA" id="ARBA00023136"/>
    </source>
</evidence>
<protein>
    <recommendedName>
        <fullName evidence="9">Branched-chain amino acid transport system carrier protein</fullName>
    </recommendedName>
</protein>
<feature type="transmembrane region" description="Helical" evidence="9">
    <location>
        <begin position="41"/>
        <end position="65"/>
    </location>
</feature>
<organism evidence="10 11">
    <name type="scientific">Bacillus solimangrovi</name>
    <dbReference type="NCBI Taxonomy" id="1305675"/>
    <lineage>
        <taxon>Bacteria</taxon>
        <taxon>Bacillati</taxon>
        <taxon>Bacillota</taxon>
        <taxon>Bacilli</taxon>
        <taxon>Bacillales</taxon>
        <taxon>Bacillaceae</taxon>
        <taxon>Bacillus</taxon>
    </lineage>
</organism>
<dbReference type="Proteomes" id="UP000095209">
    <property type="component" value="Unassembled WGS sequence"/>
</dbReference>
<feature type="transmembrane region" description="Helical" evidence="9">
    <location>
        <begin position="119"/>
        <end position="142"/>
    </location>
</feature>
<comment type="subcellular location">
    <subcellularLocation>
        <location evidence="1 9">Cell membrane</location>
        <topology evidence="1 9">Multi-pass membrane protein</topology>
    </subcellularLocation>
</comment>
<evidence type="ECO:0000256" key="9">
    <source>
        <dbReference type="RuleBase" id="RU362122"/>
    </source>
</evidence>
<dbReference type="Pfam" id="PF05525">
    <property type="entry name" value="Branch_AA_trans"/>
    <property type="match status" value="1"/>
</dbReference>
<feature type="transmembrane region" description="Helical" evidence="9">
    <location>
        <begin position="12"/>
        <end position="29"/>
    </location>
</feature>
<keyword evidence="7 9" id="KW-1133">Transmembrane helix</keyword>
<evidence type="ECO:0000256" key="7">
    <source>
        <dbReference type="ARBA" id="ARBA00022989"/>
    </source>
</evidence>
<feature type="transmembrane region" description="Helical" evidence="9">
    <location>
        <begin position="198"/>
        <end position="217"/>
    </location>
</feature>
<feature type="transmembrane region" description="Helical" evidence="9">
    <location>
        <begin position="416"/>
        <end position="436"/>
    </location>
</feature>
<feature type="transmembrane region" description="Helical" evidence="9">
    <location>
        <begin position="154"/>
        <end position="178"/>
    </location>
</feature>
<dbReference type="OrthoDB" id="9783920at2"/>
<keyword evidence="4" id="KW-1003">Cell membrane</keyword>
<evidence type="ECO:0000313" key="11">
    <source>
        <dbReference type="Proteomes" id="UP000095209"/>
    </source>
</evidence>
<dbReference type="PANTHER" id="PTHR30588:SF8">
    <property type="entry name" value="BRANCHED-CHAIN AMINO ACID PERMEASE BRAB"/>
    <property type="match status" value="1"/>
</dbReference>
<keyword evidence="6 9" id="KW-0029">Amino-acid transport</keyword>
<evidence type="ECO:0000256" key="3">
    <source>
        <dbReference type="ARBA" id="ARBA00022448"/>
    </source>
</evidence>
<dbReference type="GO" id="GO:0005886">
    <property type="term" value="C:plasma membrane"/>
    <property type="evidence" value="ECO:0007669"/>
    <property type="project" value="UniProtKB-SubCell"/>
</dbReference>
<feature type="transmembrane region" description="Helical" evidence="9">
    <location>
        <begin position="284"/>
        <end position="305"/>
    </location>
</feature>
<dbReference type="GO" id="GO:0015820">
    <property type="term" value="P:L-leucine transport"/>
    <property type="evidence" value="ECO:0007669"/>
    <property type="project" value="TreeGrafter"/>
</dbReference>
<dbReference type="PANTHER" id="PTHR30588">
    <property type="entry name" value="BRANCHED-CHAIN AMINO ACID TRANSPORT SYSTEM 2 CARRIER PROTEIN"/>
    <property type="match status" value="1"/>
</dbReference>
<comment type="function">
    <text evidence="9">Component of the transport system for branched-chain amino acids.</text>
</comment>
<evidence type="ECO:0000256" key="1">
    <source>
        <dbReference type="ARBA" id="ARBA00004651"/>
    </source>
</evidence>
<proteinExistence type="inferred from homology"/>
<comment type="caution">
    <text evidence="10">The sequence shown here is derived from an EMBL/GenBank/DDBJ whole genome shotgun (WGS) entry which is preliminary data.</text>
</comment>
<feature type="transmembrane region" description="Helical" evidence="9">
    <location>
        <begin position="237"/>
        <end position="264"/>
    </location>
</feature>
<gene>
    <name evidence="10" type="ORF">BFG57_03470</name>
</gene>
<dbReference type="EMBL" id="MJEH01000044">
    <property type="protein sequence ID" value="OEH91810.1"/>
    <property type="molecule type" value="Genomic_DNA"/>
</dbReference>
<feature type="transmembrane region" description="Helical" evidence="9">
    <location>
        <begin position="377"/>
        <end position="396"/>
    </location>
</feature>
<dbReference type="AlphaFoldDB" id="A0A1E5LCK3"/>
<comment type="similarity">
    <text evidence="2 9">Belongs to the branched chain amino acid transporter family.</text>
</comment>
<dbReference type="NCBIfam" id="TIGR00796">
    <property type="entry name" value="livcs"/>
    <property type="match status" value="1"/>
</dbReference>
<keyword evidence="8 9" id="KW-0472">Membrane</keyword>
<evidence type="ECO:0000256" key="5">
    <source>
        <dbReference type="ARBA" id="ARBA00022692"/>
    </source>
</evidence>
<keyword evidence="5 9" id="KW-0812">Transmembrane</keyword>